<sequence>MLVSKLMLLFNISDSKDYHAYIREVISKV</sequence>
<reference evidence="1" key="1">
    <citation type="journal article" date="2021" name="Proc. Natl. Acad. Sci. U.S.A.">
        <title>A Catalog of Tens of Thousands of Viruses from Human Metagenomes Reveals Hidden Associations with Chronic Diseases.</title>
        <authorList>
            <person name="Tisza M.J."/>
            <person name="Buck C.B."/>
        </authorList>
    </citation>
    <scope>NUCLEOTIDE SEQUENCE</scope>
    <source>
        <strain evidence="1">Ct8Lf7</strain>
    </source>
</reference>
<accession>A0A8S5S1W1</accession>
<dbReference type="EMBL" id="BK032511">
    <property type="protein sequence ID" value="DAF44666.1"/>
    <property type="molecule type" value="Genomic_DNA"/>
</dbReference>
<protein>
    <submittedName>
        <fullName evidence="1">Uncharacterized protein</fullName>
    </submittedName>
</protein>
<organism evidence="1">
    <name type="scientific">Podoviridae sp. ct8Lf7</name>
    <dbReference type="NCBI Taxonomy" id="2827723"/>
    <lineage>
        <taxon>Viruses</taxon>
        <taxon>Duplodnaviria</taxon>
        <taxon>Heunggongvirae</taxon>
        <taxon>Uroviricota</taxon>
        <taxon>Caudoviricetes</taxon>
    </lineage>
</organism>
<proteinExistence type="predicted"/>
<evidence type="ECO:0000313" key="1">
    <source>
        <dbReference type="EMBL" id="DAF44666.1"/>
    </source>
</evidence>
<name>A0A8S5S1W1_9CAUD</name>